<evidence type="ECO:0000256" key="2">
    <source>
        <dbReference type="ARBA" id="ARBA00023315"/>
    </source>
</evidence>
<protein>
    <submittedName>
        <fullName evidence="4">GNAT family N-acetyltransferase</fullName>
        <ecNumber evidence="4">2.3.1.-</ecNumber>
    </submittedName>
</protein>
<evidence type="ECO:0000313" key="5">
    <source>
        <dbReference type="Proteomes" id="UP001162741"/>
    </source>
</evidence>
<evidence type="ECO:0000256" key="1">
    <source>
        <dbReference type="ARBA" id="ARBA00022679"/>
    </source>
</evidence>
<dbReference type="EC" id="2.3.1.-" evidence="4"/>
<dbReference type="PANTHER" id="PTHR43800:SF1">
    <property type="entry name" value="PEPTIDYL-LYSINE N-ACETYLTRANSFERASE YJAB"/>
    <property type="match status" value="1"/>
</dbReference>
<dbReference type="Pfam" id="PF13673">
    <property type="entry name" value="Acetyltransf_10"/>
    <property type="match status" value="1"/>
</dbReference>
<evidence type="ECO:0000259" key="3">
    <source>
        <dbReference type="PROSITE" id="PS51186"/>
    </source>
</evidence>
<organism evidence="4 5">
    <name type="scientific">Chitinophaga horti</name>
    <dbReference type="NCBI Taxonomy" id="2920382"/>
    <lineage>
        <taxon>Bacteria</taxon>
        <taxon>Pseudomonadati</taxon>
        <taxon>Bacteroidota</taxon>
        <taxon>Chitinophagia</taxon>
        <taxon>Chitinophagales</taxon>
        <taxon>Chitinophagaceae</taxon>
        <taxon>Chitinophaga</taxon>
    </lineage>
</organism>
<dbReference type="GO" id="GO:0016746">
    <property type="term" value="F:acyltransferase activity"/>
    <property type="evidence" value="ECO:0007669"/>
    <property type="project" value="UniProtKB-KW"/>
</dbReference>
<dbReference type="Gene3D" id="3.40.630.30">
    <property type="match status" value="1"/>
</dbReference>
<keyword evidence="1 4" id="KW-0808">Transferase</keyword>
<dbReference type="EMBL" id="CP107006">
    <property type="protein sequence ID" value="UYQ93329.1"/>
    <property type="molecule type" value="Genomic_DNA"/>
</dbReference>
<dbReference type="SUPFAM" id="SSF55729">
    <property type="entry name" value="Acyl-CoA N-acyltransferases (Nat)"/>
    <property type="match status" value="1"/>
</dbReference>
<dbReference type="InterPro" id="IPR016181">
    <property type="entry name" value="Acyl_CoA_acyltransferase"/>
</dbReference>
<keyword evidence="2 4" id="KW-0012">Acyltransferase</keyword>
<gene>
    <name evidence="4" type="ORF">MKQ68_24920</name>
</gene>
<accession>A0ABY6J4V3</accession>
<keyword evidence="5" id="KW-1185">Reference proteome</keyword>
<dbReference type="PROSITE" id="PS51186">
    <property type="entry name" value="GNAT"/>
    <property type="match status" value="1"/>
</dbReference>
<dbReference type="PANTHER" id="PTHR43800">
    <property type="entry name" value="PEPTIDYL-LYSINE N-ACETYLTRANSFERASE YJAB"/>
    <property type="match status" value="1"/>
</dbReference>
<evidence type="ECO:0000313" key="4">
    <source>
        <dbReference type="EMBL" id="UYQ93329.1"/>
    </source>
</evidence>
<feature type="domain" description="N-acetyltransferase" evidence="3">
    <location>
        <begin position="1"/>
        <end position="135"/>
    </location>
</feature>
<name>A0ABY6J4V3_9BACT</name>
<proteinExistence type="predicted"/>
<dbReference type="RefSeq" id="WP_244841214.1">
    <property type="nucleotide sequence ID" value="NZ_CP107006.1"/>
</dbReference>
<dbReference type="InterPro" id="IPR000182">
    <property type="entry name" value="GNAT_dom"/>
</dbReference>
<sequence>MSIRKATSNDYPDIMRVWESSVLATHHFLAQADFELFKSIIPTQVLPVLELYVMGDRHIAGVLGVADGNLEMLFIEEGSRGAGYGKQLVRFAIDELNVLRVDVNEQNAQAVGFYKKMGFVQTGRSDVDGMGRPYPLLHLQYVAGD</sequence>
<dbReference type="Proteomes" id="UP001162741">
    <property type="component" value="Chromosome"/>
</dbReference>
<reference evidence="4" key="1">
    <citation type="submission" date="2022-10" db="EMBL/GenBank/DDBJ databases">
        <title>Chitinophaga sp. nov., isolated from soil.</title>
        <authorList>
            <person name="Jeon C.O."/>
        </authorList>
    </citation>
    <scope>NUCLEOTIDE SEQUENCE</scope>
    <source>
        <strain evidence="4">R8</strain>
    </source>
</reference>